<dbReference type="Gene3D" id="2.30.110.10">
    <property type="entry name" value="Electron Transport, Fmn-binding Protein, Chain A"/>
    <property type="match status" value="1"/>
</dbReference>
<evidence type="ECO:0000256" key="1">
    <source>
        <dbReference type="ARBA" id="ARBA00023002"/>
    </source>
</evidence>
<dbReference type="SUPFAM" id="SSF50475">
    <property type="entry name" value="FMN-binding split barrel"/>
    <property type="match status" value="1"/>
</dbReference>
<name>A0A939F8Q4_9ACTN</name>
<feature type="domain" description="Pyridoxamine 5'-phosphate oxidase N-terminal" evidence="2">
    <location>
        <begin position="27"/>
        <end position="137"/>
    </location>
</feature>
<dbReference type="Pfam" id="PF01243">
    <property type="entry name" value="PNPOx_N"/>
    <property type="match status" value="1"/>
</dbReference>
<dbReference type="InterPro" id="IPR052019">
    <property type="entry name" value="F420H2_bilvrd_red/Heme_oxyg"/>
</dbReference>
<keyword evidence="4" id="KW-1185">Reference proteome</keyword>
<dbReference type="AlphaFoldDB" id="A0A939F8Q4"/>
<proteinExistence type="predicted"/>
<protein>
    <submittedName>
        <fullName evidence="3">Pyridoxamine 5'-phosphate oxidase family protein</fullName>
    </submittedName>
</protein>
<dbReference type="InterPro" id="IPR011576">
    <property type="entry name" value="Pyridox_Oxase_N"/>
</dbReference>
<gene>
    <name evidence="3" type="ORF">J0695_19530</name>
</gene>
<keyword evidence="1" id="KW-0560">Oxidoreductase</keyword>
<dbReference type="GO" id="GO:0016627">
    <property type="term" value="F:oxidoreductase activity, acting on the CH-CH group of donors"/>
    <property type="evidence" value="ECO:0007669"/>
    <property type="project" value="TreeGrafter"/>
</dbReference>
<dbReference type="RefSeq" id="WP_206963385.1">
    <property type="nucleotide sequence ID" value="NZ_BAAAJJ010000002.1"/>
</dbReference>
<dbReference type="InterPro" id="IPR012349">
    <property type="entry name" value="Split_barrel_FMN-bd"/>
</dbReference>
<accession>A0A939F8Q4</accession>
<comment type="caution">
    <text evidence="3">The sequence shown here is derived from an EMBL/GenBank/DDBJ whole genome shotgun (WGS) entry which is preliminary data.</text>
</comment>
<dbReference type="Proteomes" id="UP000664167">
    <property type="component" value="Unassembled WGS sequence"/>
</dbReference>
<dbReference type="GO" id="GO:0070967">
    <property type="term" value="F:coenzyme F420 binding"/>
    <property type="evidence" value="ECO:0007669"/>
    <property type="project" value="TreeGrafter"/>
</dbReference>
<evidence type="ECO:0000259" key="2">
    <source>
        <dbReference type="Pfam" id="PF01243"/>
    </source>
</evidence>
<dbReference type="PANTHER" id="PTHR35176">
    <property type="entry name" value="HEME OXYGENASE HI_0854-RELATED"/>
    <property type="match status" value="1"/>
</dbReference>
<dbReference type="GO" id="GO:0005829">
    <property type="term" value="C:cytosol"/>
    <property type="evidence" value="ECO:0007669"/>
    <property type="project" value="TreeGrafter"/>
</dbReference>
<dbReference type="EMBL" id="JAFLRJ010000176">
    <property type="protein sequence ID" value="MBO0513973.1"/>
    <property type="molecule type" value="Genomic_DNA"/>
</dbReference>
<organism evidence="3 4">
    <name type="scientific">Streptomyces beijiangensis</name>
    <dbReference type="NCBI Taxonomy" id="163361"/>
    <lineage>
        <taxon>Bacteria</taxon>
        <taxon>Bacillati</taxon>
        <taxon>Actinomycetota</taxon>
        <taxon>Actinomycetes</taxon>
        <taxon>Kitasatosporales</taxon>
        <taxon>Streptomycetaceae</taxon>
        <taxon>Streptomyces</taxon>
    </lineage>
</organism>
<evidence type="ECO:0000313" key="3">
    <source>
        <dbReference type="EMBL" id="MBO0513973.1"/>
    </source>
</evidence>
<sequence length="178" mass="19433">MTTEQQHPRTELDARYGDKGAVATPWPEAVARLTAAEIFWLTTGRPDGRPHVTPLIAVWLDGALHFCTGAEERKALNLAANPHCVLTTGNNTLREGYDLVVEGAAVELGDEGQLGRLADAYRAKYGDEWSFDVRDGAFVSGGHRAAVYRVAPVTAFGFGKGPYSQTRWVFDRDQGTQV</sequence>
<reference evidence="3" key="1">
    <citation type="submission" date="2021-03" db="EMBL/GenBank/DDBJ databases">
        <title>Streptomyces poriferae sp. nov., a novel marine sponge-derived Actinobacteria species with anti-MRSA activity.</title>
        <authorList>
            <person name="Sandoval-Powers M."/>
            <person name="Kralova S."/>
            <person name="Nguyen G.-S."/>
            <person name="Fawwal D."/>
            <person name="Degnes K."/>
            <person name="Klinkenberg G."/>
            <person name="Sletta H."/>
            <person name="Wentzel A."/>
            <person name="Liles M.R."/>
        </authorList>
    </citation>
    <scope>NUCLEOTIDE SEQUENCE</scope>
    <source>
        <strain evidence="3">DSM 41794</strain>
    </source>
</reference>
<dbReference type="PANTHER" id="PTHR35176:SF4">
    <property type="entry name" value="PYRIDOXAMINE 5'-PHOSPHATE OXIDASE-RELATED FMN-BINDING"/>
    <property type="match status" value="1"/>
</dbReference>
<evidence type="ECO:0000313" key="4">
    <source>
        <dbReference type="Proteomes" id="UP000664167"/>
    </source>
</evidence>